<dbReference type="OrthoDB" id="3292498at2"/>
<reference evidence="2" key="1">
    <citation type="submission" date="2011-04" db="EMBL/GenBank/DDBJ databases">
        <title>Complete sequence of Cellvibrio gilvus ATCC 13127.</title>
        <authorList>
            <person name="Lucas S."/>
            <person name="Han J."/>
            <person name="Lapidus A."/>
            <person name="Cheng J.-F."/>
            <person name="Goodwin L."/>
            <person name="Pitluck S."/>
            <person name="Peters L."/>
            <person name="Munk A."/>
            <person name="Detter J.C."/>
            <person name="Han C."/>
            <person name="Tapia R."/>
            <person name="Land M."/>
            <person name="Hauser L."/>
            <person name="Kyrpides N."/>
            <person name="Ivanova N."/>
            <person name="Ovchinnikova G."/>
            <person name="Pagani I."/>
            <person name="Mead D."/>
            <person name="Brumm P."/>
            <person name="Woyke T."/>
        </authorList>
    </citation>
    <scope>NUCLEOTIDE SEQUENCE [LARGE SCALE GENOMIC DNA]</scope>
    <source>
        <strain evidence="2">ATCC 13127 / NRRL B-14078</strain>
    </source>
</reference>
<proteinExistence type="predicted"/>
<protein>
    <recommendedName>
        <fullName evidence="3">DUF385 domain-containing protein</fullName>
    </recommendedName>
</protein>
<dbReference type="HOGENOM" id="CLU_2011169_0_0_11"/>
<gene>
    <name evidence="1" type="ordered locus">Celgi_1549</name>
</gene>
<evidence type="ECO:0008006" key="3">
    <source>
        <dbReference type="Google" id="ProtNLM"/>
    </source>
</evidence>
<dbReference type="RefSeq" id="WP_013883579.1">
    <property type="nucleotide sequence ID" value="NC_015671.1"/>
</dbReference>
<sequence length="123" mass="13551">MTSRRNALVLAVVRSPAHRILGRVRELRYTGPRSGADVRLPVEMVEHGDALVVLVGRATTKRWWRAFREPWPVVVTTGRRERHGIGQVLTADDPRRAAAAAAYQAVSPARVGPDDVLVLITPS</sequence>
<organism evidence="1 2">
    <name type="scientific">Cellulomonas gilvus (strain ATCC 13127 / NRRL B-14078)</name>
    <name type="common">Cellvibrio gilvus</name>
    <dbReference type="NCBI Taxonomy" id="593907"/>
    <lineage>
        <taxon>Bacteria</taxon>
        <taxon>Bacillati</taxon>
        <taxon>Actinomycetota</taxon>
        <taxon>Actinomycetes</taxon>
        <taxon>Micrococcales</taxon>
        <taxon>Cellulomonadaceae</taxon>
        <taxon>Cellulomonas</taxon>
    </lineage>
</organism>
<dbReference type="eggNOG" id="ENOG5033JY8">
    <property type="taxonomic scope" value="Bacteria"/>
</dbReference>
<accession>F8A4V7</accession>
<dbReference type="EMBL" id="CP002665">
    <property type="protein sequence ID" value="AEI12060.1"/>
    <property type="molecule type" value="Genomic_DNA"/>
</dbReference>
<evidence type="ECO:0000313" key="1">
    <source>
        <dbReference type="EMBL" id="AEI12060.1"/>
    </source>
</evidence>
<dbReference type="KEGG" id="cga:Celgi_1549"/>
<name>F8A4V7_CELGA</name>
<dbReference type="AlphaFoldDB" id="F8A4V7"/>
<dbReference type="InterPro" id="IPR012349">
    <property type="entry name" value="Split_barrel_FMN-bd"/>
</dbReference>
<dbReference type="Proteomes" id="UP000000485">
    <property type="component" value="Chromosome"/>
</dbReference>
<evidence type="ECO:0000313" key="2">
    <source>
        <dbReference type="Proteomes" id="UP000000485"/>
    </source>
</evidence>
<keyword evidence="2" id="KW-1185">Reference proteome</keyword>
<dbReference type="Gene3D" id="2.30.110.10">
    <property type="entry name" value="Electron Transport, Fmn-binding Protein, Chain A"/>
    <property type="match status" value="1"/>
</dbReference>